<keyword evidence="3 4" id="KW-0862">Zinc</keyword>
<accession>C1FJI1</accession>
<dbReference type="Gene3D" id="3.30.40.10">
    <property type="entry name" value="Zinc/RING finger domain, C3HC4 (zinc finger)"/>
    <property type="match status" value="4"/>
</dbReference>
<dbReference type="eggNOG" id="KOG0297">
    <property type="taxonomic scope" value="Eukaryota"/>
</dbReference>
<dbReference type="GeneID" id="8248230"/>
<evidence type="ECO:0000256" key="2">
    <source>
        <dbReference type="ARBA" id="ARBA00022771"/>
    </source>
</evidence>
<dbReference type="EMBL" id="CP001577">
    <property type="protein sequence ID" value="ACO70603.1"/>
    <property type="molecule type" value="Genomic_DNA"/>
</dbReference>
<keyword evidence="1 4" id="KW-0479">Metal-binding</keyword>
<dbReference type="InterPro" id="IPR013083">
    <property type="entry name" value="Znf_RING/FYVE/PHD"/>
</dbReference>
<evidence type="ECO:0000313" key="8">
    <source>
        <dbReference type="EMBL" id="ACO70603.1"/>
    </source>
</evidence>
<evidence type="ECO:0000256" key="1">
    <source>
        <dbReference type="ARBA" id="ARBA00022723"/>
    </source>
</evidence>
<evidence type="ECO:0000313" key="9">
    <source>
        <dbReference type="Proteomes" id="UP000002009"/>
    </source>
</evidence>
<evidence type="ECO:0000256" key="6">
    <source>
        <dbReference type="SAM" id="MobiDB-lite"/>
    </source>
</evidence>
<feature type="region of interest" description="Disordered" evidence="6">
    <location>
        <begin position="34"/>
        <end position="62"/>
    </location>
</feature>
<dbReference type="KEGG" id="mis:MICPUN_103377"/>
<organism evidence="8 9">
    <name type="scientific">Micromonas commoda (strain RCC299 / NOUM17 / CCMP2709)</name>
    <name type="common">Picoplanktonic green alga</name>
    <dbReference type="NCBI Taxonomy" id="296587"/>
    <lineage>
        <taxon>Eukaryota</taxon>
        <taxon>Viridiplantae</taxon>
        <taxon>Chlorophyta</taxon>
        <taxon>Mamiellophyceae</taxon>
        <taxon>Mamiellales</taxon>
        <taxon>Mamiellaceae</taxon>
        <taxon>Micromonas</taxon>
    </lineage>
</organism>
<evidence type="ECO:0000256" key="5">
    <source>
        <dbReference type="SAM" id="Coils"/>
    </source>
</evidence>
<dbReference type="PROSITE" id="PS50145">
    <property type="entry name" value="ZF_TRAF"/>
    <property type="match status" value="1"/>
</dbReference>
<protein>
    <recommendedName>
        <fullName evidence="7">TRAF-type domain-containing protein</fullName>
    </recommendedName>
</protein>
<dbReference type="SUPFAM" id="SSF57850">
    <property type="entry name" value="RING/U-box"/>
    <property type="match status" value="1"/>
</dbReference>
<keyword evidence="2 4" id="KW-0863">Zinc-finger</keyword>
<proteinExistence type="predicted"/>
<dbReference type="SUPFAM" id="SSF49599">
    <property type="entry name" value="TRAF domain-like"/>
    <property type="match status" value="1"/>
</dbReference>
<dbReference type="PANTHER" id="PTHR10131:SF94">
    <property type="entry name" value="TNF RECEPTOR-ASSOCIATED FACTOR 4"/>
    <property type="match status" value="1"/>
</dbReference>
<feature type="zinc finger region" description="TRAF-type" evidence="4">
    <location>
        <begin position="392"/>
        <end position="447"/>
    </location>
</feature>
<feature type="domain" description="TRAF-type" evidence="7">
    <location>
        <begin position="392"/>
        <end position="447"/>
    </location>
</feature>
<dbReference type="PANTHER" id="PTHR10131">
    <property type="entry name" value="TNF RECEPTOR ASSOCIATED FACTOR"/>
    <property type="match status" value="1"/>
</dbReference>
<dbReference type="InParanoid" id="C1FJI1"/>
<keyword evidence="9" id="KW-1185">Reference proteome</keyword>
<feature type="coiled-coil region" evidence="5">
    <location>
        <begin position="657"/>
        <end position="684"/>
    </location>
</feature>
<evidence type="ECO:0000259" key="7">
    <source>
        <dbReference type="PROSITE" id="PS50145"/>
    </source>
</evidence>
<keyword evidence="5" id="KW-0175">Coiled coil</keyword>
<dbReference type="Proteomes" id="UP000002009">
    <property type="component" value="Chromosome 12"/>
</dbReference>
<dbReference type="InterPro" id="IPR001293">
    <property type="entry name" value="Znf_TRAF"/>
</dbReference>
<reference evidence="8 9" key="1">
    <citation type="journal article" date="2009" name="Science">
        <title>Green evolution and dynamic adaptations revealed by genomes of the marine picoeukaryotes Micromonas.</title>
        <authorList>
            <person name="Worden A.Z."/>
            <person name="Lee J.H."/>
            <person name="Mock T."/>
            <person name="Rouze P."/>
            <person name="Simmons M.P."/>
            <person name="Aerts A.L."/>
            <person name="Allen A.E."/>
            <person name="Cuvelier M.L."/>
            <person name="Derelle E."/>
            <person name="Everett M.V."/>
            <person name="Foulon E."/>
            <person name="Grimwood J."/>
            <person name="Gundlach H."/>
            <person name="Henrissat B."/>
            <person name="Napoli C."/>
            <person name="McDonald S.M."/>
            <person name="Parker M.S."/>
            <person name="Rombauts S."/>
            <person name="Salamov A."/>
            <person name="Von Dassow P."/>
            <person name="Badger J.H."/>
            <person name="Coutinho P.M."/>
            <person name="Demir E."/>
            <person name="Dubchak I."/>
            <person name="Gentemann C."/>
            <person name="Eikrem W."/>
            <person name="Gready J.E."/>
            <person name="John U."/>
            <person name="Lanier W."/>
            <person name="Lindquist E.A."/>
            <person name="Lucas S."/>
            <person name="Mayer K.F."/>
            <person name="Moreau H."/>
            <person name="Not F."/>
            <person name="Otillar R."/>
            <person name="Panaud O."/>
            <person name="Pangilinan J."/>
            <person name="Paulsen I."/>
            <person name="Piegu B."/>
            <person name="Poliakov A."/>
            <person name="Robbens S."/>
            <person name="Schmutz J."/>
            <person name="Toulza E."/>
            <person name="Wyss T."/>
            <person name="Zelensky A."/>
            <person name="Zhou K."/>
            <person name="Armbrust E.V."/>
            <person name="Bhattacharya D."/>
            <person name="Goodenough U.W."/>
            <person name="Van de Peer Y."/>
            <person name="Grigoriev I.V."/>
        </authorList>
    </citation>
    <scope>NUCLEOTIDE SEQUENCE [LARGE SCALE GENOMIC DNA]</scope>
    <source>
        <strain evidence="9">RCC299 / NOUM17</strain>
    </source>
</reference>
<sequence length="1301" mass="145179">MPLIQITDAYNEPLDLWLSPNHEGQTRFVRESDIPKAVADADDTDDANLLERADDDDGADDESALCLPCEVEDEASVVRVPAPPPVGLVGLLKPIPTVLPHPDKDKELLKAVEDTRKFSSEAGVPTVFVTRPPRDVICRACRDVYRDPVIAHDGFTYCRQCAPKDFDSDDDEGIHHSTVDPDHDPTAALVEDHDAWEKVLAMQILCKNGLTFMDNAAGANRWVYNPEGCTQSITLEARAKHELDCGYRRARCSLPYGRRDNDSCPVTLYQFEREEHQRECPFRLVNCGIEGCAKRIQFNRRAQHTALCERKVFECANGCGWRGARNERAQHKNACELEVVTCGREDTEDPSLFCTHLAERRFMSPHANECEYRPTPCAHCKRKVSARHAAEHEKHCEERRVLCDDCGARVLERHLPEHREVHCGKGSFRCEFQKYGCAERGTRAELERHCADDAARHLRLVMLQLDAQHEKYAQWYREVDDVKETVAERVRADDEVVAAVNAEVRRVEDEGKAEIVTLRRGLADLRAYYEEEVGRLQAQMKRVAKDSDARVADLRAENAALRTALSDKMTKDEMNAFVADASAFRETLEHETARARDEMDRHRQRWERDVSRVHEDIKDVRAMCDERVKAVDAAVAKHEASDHLRVDAVEAELHEANKEFVDDLDELARRQRDLEQRWQETNEALRGPRKLKESVRDLQWAETRAPEVTRPAVSAGKSGSVRHFGMGTTRDEKGLARSRAQGAAALLFGKGSRMDPVRSGAMPQSLTTEQLVFGKSRRNATRPSPLKRCLSQATKKRNWCFVEECEHQGFTHSRHGDPYFLPATHYVVHSWHRNWGQLTEALERFTETRRLNPRETSFFIDVFSVNQNVPPHRELLPDALAFPSIPEDGPAGADPSSSSSTLDDDLTAEKFFKTTVDAATKTSLARCNYRVVVAPSSWSKPPAYRRLWCVFELALASAQREFGTAGDTAESVPSSPTSPRALVPADSAPPGFDLALVRSEEADLVRSFTATREGDVAFEWIGGIDAQTATATDKLDETLLREYAEKKFPGGYRLLDAAARDAAASALASACEHNLREAIDAEDVATECDMRAALGRLHAYRRRDADASAQFEAEAAKRLEAAERGGPNAPAADASARARCHVNLADSRRQAAAAAAAGGLDGSDARAALEDAAANYSTAVSLIPDTDPIACTALEGKLTTLREMQRLIPRMQDRDDDVLTECRIALGRAYFRHGRMQECSAVMASAVMVLDKKHGRDHPSTVAARDLATRLLGRAPIEDWVGEETGREVERLGGRLADVNV</sequence>
<dbReference type="Pfam" id="PF02176">
    <property type="entry name" value="zf-TRAF"/>
    <property type="match status" value="1"/>
</dbReference>
<feature type="region of interest" description="Disordered" evidence="6">
    <location>
        <begin position="707"/>
        <end position="727"/>
    </location>
</feature>
<dbReference type="STRING" id="296587.C1FJI1"/>
<name>C1FJI1_MICCC</name>
<dbReference type="OrthoDB" id="1737200at2759"/>
<evidence type="ECO:0000256" key="4">
    <source>
        <dbReference type="PROSITE-ProRule" id="PRU00207"/>
    </source>
</evidence>
<dbReference type="GO" id="GO:0008270">
    <property type="term" value="F:zinc ion binding"/>
    <property type="evidence" value="ECO:0007669"/>
    <property type="project" value="UniProtKB-KW"/>
</dbReference>
<evidence type="ECO:0000256" key="3">
    <source>
        <dbReference type="ARBA" id="ARBA00022833"/>
    </source>
</evidence>
<dbReference type="RefSeq" id="XP_002509345.1">
    <property type="nucleotide sequence ID" value="XM_002509299.1"/>
</dbReference>
<feature type="compositionally biased region" description="Acidic residues" evidence="6">
    <location>
        <begin position="40"/>
        <end position="62"/>
    </location>
</feature>
<gene>
    <name evidence="8" type="ORF">MICPUN_103377</name>
</gene>